<dbReference type="GeneID" id="66068056"/>
<name>A0A8E5HWV8_USTVR</name>
<organism evidence="2 3">
    <name type="scientific">Ustilaginoidea virens</name>
    <name type="common">Rice false smut fungus</name>
    <name type="synonym">Villosiclava virens</name>
    <dbReference type="NCBI Taxonomy" id="1159556"/>
    <lineage>
        <taxon>Eukaryota</taxon>
        <taxon>Fungi</taxon>
        <taxon>Dikarya</taxon>
        <taxon>Ascomycota</taxon>
        <taxon>Pezizomycotina</taxon>
        <taxon>Sordariomycetes</taxon>
        <taxon>Hypocreomycetidae</taxon>
        <taxon>Hypocreales</taxon>
        <taxon>Clavicipitaceae</taxon>
        <taxon>Ustilaginoidea</taxon>
    </lineage>
</organism>
<feature type="region of interest" description="Disordered" evidence="1">
    <location>
        <begin position="1"/>
        <end position="68"/>
    </location>
</feature>
<protein>
    <submittedName>
        <fullName evidence="2">Uncharacterized protein</fullName>
    </submittedName>
</protein>
<dbReference type="Proteomes" id="UP000027002">
    <property type="component" value="Chromosome 6"/>
</dbReference>
<feature type="compositionally biased region" description="Basic and acidic residues" evidence="1">
    <location>
        <begin position="1"/>
        <end position="24"/>
    </location>
</feature>
<dbReference type="EMBL" id="CP072758">
    <property type="protein sequence ID" value="QUC23038.1"/>
    <property type="molecule type" value="Genomic_DNA"/>
</dbReference>
<proteinExistence type="predicted"/>
<keyword evidence="3" id="KW-1185">Reference proteome</keyword>
<evidence type="ECO:0000313" key="3">
    <source>
        <dbReference type="Proteomes" id="UP000027002"/>
    </source>
</evidence>
<sequence>MGSARRGDAPSETKHQQHQHDAEKNINNQSEGNGVFIDLVQKKIGPPKKKPLGPHTTSLFSNPPGLGPAGAHRTHVQVLRVRMFVKTQIKFYTHPKLANHIPK</sequence>
<evidence type="ECO:0000256" key="1">
    <source>
        <dbReference type="SAM" id="MobiDB-lite"/>
    </source>
</evidence>
<accession>A0A8E5HWV8</accession>
<reference evidence="2" key="1">
    <citation type="submission" date="2020-03" db="EMBL/GenBank/DDBJ databases">
        <title>A mixture of massive structural variations and highly conserved coding sequences in Ustilaginoidea virens genome.</title>
        <authorList>
            <person name="Zhang K."/>
            <person name="Zhao Z."/>
            <person name="Zhang Z."/>
            <person name="Li Y."/>
            <person name="Hsiang T."/>
            <person name="Sun W."/>
        </authorList>
    </citation>
    <scope>NUCLEOTIDE SEQUENCE</scope>
    <source>
        <strain evidence="2">UV-8b</strain>
    </source>
</reference>
<gene>
    <name evidence="2" type="ORF">UV8b_07279</name>
</gene>
<dbReference type="AlphaFoldDB" id="A0A8E5HWV8"/>
<dbReference type="KEGG" id="uvi:66068056"/>
<dbReference type="RefSeq" id="XP_043000711.1">
    <property type="nucleotide sequence ID" value="XM_043144776.1"/>
</dbReference>
<evidence type="ECO:0000313" key="2">
    <source>
        <dbReference type="EMBL" id="QUC23038.1"/>
    </source>
</evidence>